<dbReference type="InterPro" id="IPR003583">
    <property type="entry name" value="Hlx-hairpin-Hlx_DNA-bd_motif"/>
</dbReference>
<name>A0ABP8Z2U2_9MICO</name>
<proteinExistence type="predicted"/>
<dbReference type="PANTHER" id="PTHR21180">
    <property type="entry name" value="ENDONUCLEASE/EXONUCLEASE/PHOSPHATASE FAMILY DOMAIN-CONTAINING PROTEIN 1"/>
    <property type="match status" value="1"/>
</dbReference>
<dbReference type="SUPFAM" id="SSF47781">
    <property type="entry name" value="RuvA domain 2-like"/>
    <property type="match status" value="1"/>
</dbReference>
<dbReference type="Pfam" id="PF12836">
    <property type="entry name" value="HHH_3"/>
    <property type="match status" value="1"/>
</dbReference>
<keyword evidence="3" id="KW-1185">Reference proteome</keyword>
<dbReference type="InterPro" id="IPR010994">
    <property type="entry name" value="RuvA_2-like"/>
</dbReference>
<dbReference type="PANTHER" id="PTHR21180:SF32">
    <property type="entry name" value="ENDONUCLEASE_EXONUCLEASE_PHOSPHATASE FAMILY DOMAIN-CONTAINING PROTEIN 1"/>
    <property type="match status" value="1"/>
</dbReference>
<dbReference type="SMART" id="SM00278">
    <property type="entry name" value="HhH1"/>
    <property type="match status" value="2"/>
</dbReference>
<protein>
    <recommendedName>
        <fullName evidence="1">Helix-hairpin-helix DNA-binding motif class 1 domain-containing protein</fullName>
    </recommendedName>
</protein>
<sequence>MATAGRPLPLILAAAAAAVVLLVAVVLAAGQASGSEAEAPAVRVVPTAAAPTPALVHVSGAVRHPGLVALPAGSRIIDAITAAGGPTGAADQSGVNLAARVADGQQVVVPKRGAPSAAASGSTAGTGGPATVSLGSATAAQLETLPRIGPALAARIIAYRDAHGGFSSVDQLSEVGGIGPKTLAGLRDLVVP</sequence>
<evidence type="ECO:0000313" key="2">
    <source>
        <dbReference type="EMBL" id="GAA4744833.1"/>
    </source>
</evidence>
<dbReference type="Gene3D" id="3.10.560.10">
    <property type="entry name" value="Outer membrane lipoprotein wza domain like"/>
    <property type="match status" value="1"/>
</dbReference>
<dbReference type="Proteomes" id="UP001500121">
    <property type="component" value="Unassembled WGS sequence"/>
</dbReference>
<comment type="caution">
    <text evidence="2">The sequence shown here is derived from an EMBL/GenBank/DDBJ whole genome shotgun (WGS) entry which is preliminary data.</text>
</comment>
<feature type="domain" description="Helix-hairpin-helix DNA-binding motif class 1" evidence="1">
    <location>
        <begin position="140"/>
        <end position="159"/>
    </location>
</feature>
<dbReference type="InterPro" id="IPR019554">
    <property type="entry name" value="Soluble_ligand-bd"/>
</dbReference>
<dbReference type="Gene3D" id="1.10.150.320">
    <property type="entry name" value="Photosystem II 12 kDa extrinsic protein"/>
    <property type="match status" value="1"/>
</dbReference>
<dbReference type="InterPro" id="IPR051675">
    <property type="entry name" value="Endo/Exo/Phosphatase_dom_1"/>
</dbReference>
<feature type="domain" description="Helix-hairpin-helix DNA-binding motif class 1" evidence="1">
    <location>
        <begin position="170"/>
        <end position="189"/>
    </location>
</feature>
<evidence type="ECO:0000313" key="3">
    <source>
        <dbReference type="Proteomes" id="UP001500121"/>
    </source>
</evidence>
<gene>
    <name evidence="2" type="ORF">GCM10025783_15750</name>
</gene>
<accession>A0ABP8Z2U2</accession>
<dbReference type="EMBL" id="BAABLP010000002">
    <property type="protein sequence ID" value="GAA4744833.1"/>
    <property type="molecule type" value="Genomic_DNA"/>
</dbReference>
<dbReference type="Pfam" id="PF10531">
    <property type="entry name" value="SLBB"/>
    <property type="match status" value="1"/>
</dbReference>
<organism evidence="2 3">
    <name type="scientific">Amnibacterium soli</name>
    <dbReference type="NCBI Taxonomy" id="1282736"/>
    <lineage>
        <taxon>Bacteria</taxon>
        <taxon>Bacillati</taxon>
        <taxon>Actinomycetota</taxon>
        <taxon>Actinomycetes</taxon>
        <taxon>Micrococcales</taxon>
        <taxon>Microbacteriaceae</taxon>
        <taxon>Amnibacterium</taxon>
    </lineage>
</organism>
<reference evidence="3" key="1">
    <citation type="journal article" date="2019" name="Int. J. Syst. Evol. Microbiol.">
        <title>The Global Catalogue of Microorganisms (GCM) 10K type strain sequencing project: providing services to taxonomists for standard genome sequencing and annotation.</title>
        <authorList>
            <consortium name="The Broad Institute Genomics Platform"/>
            <consortium name="The Broad Institute Genome Sequencing Center for Infectious Disease"/>
            <person name="Wu L."/>
            <person name="Ma J."/>
        </authorList>
    </citation>
    <scope>NUCLEOTIDE SEQUENCE [LARGE SCALE GENOMIC DNA]</scope>
    <source>
        <strain evidence="3">JCM 19015</strain>
    </source>
</reference>
<evidence type="ECO:0000259" key="1">
    <source>
        <dbReference type="SMART" id="SM00278"/>
    </source>
</evidence>